<dbReference type="RefSeq" id="WP_309771630.1">
    <property type="nucleotide sequence ID" value="NZ_JAVIZC010000003.1"/>
</dbReference>
<dbReference type="EMBL" id="JAVIZC010000003">
    <property type="protein sequence ID" value="MDR6103136.1"/>
    <property type="molecule type" value="Genomic_DNA"/>
</dbReference>
<organism evidence="1 2">
    <name type="scientific">Agrobacterium larrymoorei</name>
    <dbReference type="NCBI Taxonomy" id="160699"/>
    <lineage>
        <taxon>Bacteria</taxon>
        <taxon>Pseudomonadati</taxon>
        <taxon>Pseudomonadota</taxon>
        <taxon>Alphaproteobacteria</taxon>
        <taxon>Hyphomicrobiales</taxon>
        <taxon>Rhizobiaceae</taxon>
        <taxon>Rhizobium/Agrobacterium group</taxon>
        <taxon>Agrobacterium</taxon>
    </lineage>
</organism>
<sequence length="90" mass="9946">MIKNAALGASDQHGGAFIRHLTAAILQAFETNTVKDSLQIRDLLGRQLAADSLKCRVGQGSSSRNMLTNDVNFCEQLISTPDRIRCRIRF</sequence>
<evidence type="ECO:0000313" key="2">
    <source>
        <dbReference type="Proteomes" id="UP001255601"/>
    </source>
</evidence>
<name>A0AAJ2ESJ0_9HYPH</name>
<dbReference type="Proteomes" id="UP001255601">
    <property type="component" value="Unassembled WGS sequence"/>
</dbReference>
<gene>
    <name evidence="1" type="ORF">QE369_003333</name>
</gene>
<protein>
    <submittedName>
        <fullName evidence="1">Uncharacterized protein</fullName>
    </submittedName>
</protein>
<evidence type="ECO:0000313" key="1">
    <source>
        <dbReference type="EMBL" id="MDR6103136.1"/>
    </source>
</evidence>
<comment type="caution">
    <text evidence="1">The sequence shown here is derived from an EMBL/GenBank/DDBJ whole genome shotgun (WGS) entry which is preliminary data.</text>
</comment>
<reference evidence="1" key="1">
    <citation type="submission" date="2023-08" db="EMBL/GenBank/DDBJ databases">
        <title>Functional and genomic diversity of the sorghum phyllosphere microbiome.</title>
        <authorList>
            <person name="Shade A."/>
        </authorList>
    </citation>
    <scope>NUCLEOTIDE SEQUENCE</scope>
    <source>
        <strain evidence="1">SORGH_AS_0974</strain>
    </source>
</reference>
<accession>A0AAJ2ESJ0</accession>
<proteinExistence type="predicted"/>
<dbReference type="AlphaFoldDB" id="A0AAJ2ESJ0"/>